<comment type="caution">
    <text evidence="4">The sequence shown here is derived from an EMBL/GenBank/DDBJ whole genome shotgun (WGS) entry which is preliminary data.</text>
</comment>
<feature type="chain" id="PRO_5013080416" description="Dienelactone hydrolase domain-containing protein" evidence="2">
    <location>
        <begin position="19"/>
        <end position="287"/>
    </location>
</feature>
<sequence length="287" mass="30764">MRLSPVFAVALLGLGACAGPPEAAPEAGRTEIVPRLTGADSTAAARVVAEVEGLDPDLFEAGTFSAPAGPTIRYRLLAPPEVEPGETYPLVVVFHGAGEIGTDNLAHLDRFPKTWARPEVRQRFPSFVLAPQMPERSAIYNGPAETAGRYSRPGPPLHTALALIDSLRQSLPVDGSRIYAVGFSMGASTTWNALALRPDLFAAAVPIAGVPPALTEAERVTRTPLWVVHGTADTANPIGPDRAMVERLHSEPGAEVRFWEVDGLWHAVPPRLLAGTDLMEWLFAHRR</sequence>
<dbReference type="InterPro" id="IPR002925">
    <property type="entry name" value="Dienelactn_hydro"/>
</dbReference>
<dbReference type="EMBL" id="MQWD01000001">
    <property type="protein sequence ID" value="PAP76642.1"/>
    <property type="molecule type" value="Genomic_DNA"/>
</dbReference>
<dbReference type="PROSITE" id="PS51257">
    <property type="entry name" value="PROKAR_LIPOPROTEIN"/>
    <property type="match status" value="1"/>
</dbReference>
<dbReference type="Gene3D" id="3.40.50.1820">
    <property type="entry name" value="alpha/beta hydrolase"/>
    <property type="match status" value="1"/>
</dbReference>
<evidence type="ECO:0000313" key="5">
    <source>
        <dbReference type="Proteomes" id="UP000216339"/>
    </source>
</evidence>
<gene>
    <name evidence="4" type="ORF">BSZ37_09400</name>
</gene>
<dbReference type="OrthoDB" id="9764953at2"/>
<evidence type="ECO:0000313" key="4">
    <source>
        <dbReference type="EMBL" id="PAP76642.1"/>
    </source>
</evidence>
<evidence type="ECO:0000259" key="3">
    <source>
        <dbReference type="Pfam" id="PF01738"/>
    </source>
</evidence>
<dbReference type="InterPro" id="IPR050955">
    <property type="entry name" value="Plant_Biomass_Hydrol_Est"/>
</dbReference>
<dbReference type="RefSeq" id="WP_095510302.1">
    <property type="nucleotide sequence ID" value="NZ_MQWD01000001.1"/>
</dbReference>
<accession>A0A271IZJ6</accession>
<dbReference type="InterPro" id="IPR029058">
    <property type="entry name" value="AB_hydrolase_fold"/>
</dbReference>
<feature type="domain" description="Dienelactone hydrolase" evidence="3">
    <location>
        <begin position="161"/>
        <end position="239"/>
    </location>
</feature>
<evidence type="ECO:0000256" key="2">
    <source>
        <dbReference type="SAM" id="SignalP"/>
    </source>
</evidence>
<keyword evidence="5" id="KW-1185">Reference proteome</keyword>
<proteinExistence type="predicted"/>
<evidence type="ECO:0000256" key="1">
    <source>
        <dbReference type="ARBA" id="ARBA00022729"/>
    </source>
</evidence>
<dbReference type="PANTHER" id="PTHR43037">
    <property type="entry name" value="UNNAMED PRODUCT-RELATED"/>
    <property type="match status" value="1"/>
</dbReference>
<reference evidence="4 5" key="1">
    <citation type="submission" date="2016-11" db="EMBL/GenBank/DDBJ databases">
        <title>Study of marine rhodopsin-containing bacteria.</title>
        <authorList>
            <person name="Yoshizawa S."/>
            <person name="Kumagai Y."/>
            <person name="Kogure K."/>
        </authorList>
    </citation>
    <scope>NUCLEOTIDE SEQUENCE [LARGE SCALE GENOMIC DNA]</scope>
    <source>
        <strain evidence="4 5">SAORIC-28</strain>
    </source>
</reference>
<dbReference type="GO" id="GO:0016787">
    <property type="term" value="F:hydrolase activity"/>
    <property type="evidence" value="ECO:0007669"/>
    <property type="project" value="InterPro"/>
</dbReference>
<dbReference type="SUPFAM" id="SSF53474">
    <property type="entry name" value="alpha/beta-Hydrolases"/>
    <property type="match status" value="1"/>
</dbReference>
<name>A0A271IZJ6_9BACT</name>
<dbReference type="PANTHER" id="PTHR43037:SF1">
    <property type="entry name" value="BLL1128 PROTEIN"/>
    <property type="match status" value="1"/>
</dbReference>
<keyword evidence="1 2" id="KW-0732">Signal</keyword>
<dbReference type="AlphaFoldDB" id="A0A271IZJ6"/>
<protein>
    <recommendedName>
        <fullName evidence="3">Dienelactone hydrolase domain-containing protein</fullName>
    </recommendedName>
</protein>
<feature type="signal peptide" evidence="2">
    <location>
        <begin position="1"/>
        <end position="18"/>
    </location>
</feature>
<organism evidence="4 5">
    <name type="scientific">Rubrivirga marina</name>
    <dbReference type="NCBI Taxonomy" id="1196024"/>
    <lineage>
        <taxon>Bacteria</taxon>
        <taxon>Pseudomonadati</taxon>
        <taxon>Rhodothermota</taxon>
        <taxon>Rhodothermia</taxon>
        <taxon>Rhodothermales</taxon>
        <taxon>Rubricoccaceae</taxon>
        <taxon>Rubrivirga</taxon>
    </lineage>
</organism>
<dbReference type="Proteomes" id="UP000216339">
    <property type="component" value="Unassembled WGS sequence"/>
</dbReference>
<dbReference type="Pfam" id="PF01738">
    <property type="entry name" value="DLH"/>
    <property type="match status" value="1"/>
</dbReference>